<dbReference type="GeneID" id="30147953"/>
<sequence length="90" mass="9537">MFAQSARFAVTSASRMTTRRSYATASTGSSIKGSLVGFLSGITVTGAASYFYLIDETKNANSAVLGDVLDLQSSIKTLEECVKALEEKSK</sequence>
<reference evidence="2" key="1">
    <citation type="submission" date="2016-05" db="EMBL/GenBank/DDBJ databases">
        <title>Comparative genomics of biotechnologically important yeasts.</title>
        <authorList>
            <consortium name="DOE Joint Genome Institute"/>
            <person name="Riley R."/>
            <person name="Haridas S."/>
            <person name="Wolfe K.H."/>
            <person name="Lopes M.R."/>
            <person name="Hittinger C.T."/>
            <person name="Goker M."/>
            <person name="Salamov A."/>
            <person name="Wisecaver J."/>
            <person name="Long T.M."/>
            <person name="Aerts A.L."/>
            <person name="Barry K."/>
            <person name="Choi C."/>
            <person name="Clum A."/>
            <person name="Coughlan A.Y."/>
            <person name="Deshpande S."/>
            <person name="Douglass A.P."/>
            <person name="Hanson S.J."/>
            <person name="Klenk H.-P."/>
            <person name="Labutti K."/>
            <person name="Lapidus A."/>
            <person name="Lindquist E."/>
            <person name="Lipzen A."/>
            <person name="Meier-Kolthoff J.P."/>
            <person name="Ohm R.A."/>
            <person name="Otillar R.P."/>
            <person name="Pangilinan J."/>
            <person name="Peng Y."/>
            <person name="Rokas A."/>
            <person name="Rosa C.A."/>
            <person name="Scheuner C."/>
            <person name="Sibirny A.A."/>
            <person name="Slot J.C."/>
            <person name="Stielow J.B."/>
            <person name="Sun H."/>
            <person name="Kurtzman C.P."/>
            <person name="Blackwell M."/>
            <person name="Grigoriev I.V."/>
            <person name="Jeffries T.W."/>
        </authorList>
    </citation>
    <scope>NUCLEOTIDE SEQUENCE [LARGE SCALE GENOMIC DNA]</scope>
    <source>
        <strain evidence="2">NRRL Y-12698</strain>
    </source>
</reference>
<gene>
    <name evidence="1" type="ORF">BABINDRAFT_163785</name>
</gene>
<dbReference type="AlphaFoldDB" id="A0A1E3QJ07"/>
<keyword evidence="2" id="KW-1185">Reference proteome</keyword>
<proteinExistence type="predicted"/>
<name>A0A1E3QJ07_9ASCO</name>
<protein>
    <submittedName>
        <fullName evidence="1">Uncharacterized protein</fullName>
    </submittedName>
</protein>
<accession>A0A1E3QJ07</accession>
<dbReference type="PANTHER" id="PTHR37849">
    <property type="entry name" value="YALI0E11605P"/>
    <property type="match status" value="1"/>
</dbReference>
<dbReference type="RefSeq" id="XP_018982380.1">
    <property type="nucleotide sequence ID" value="XM_019130100.1"/>
</dbReference>
<evidence type="ECO:0000313" key="1">
    <source>
        <dbReference type="EMBL" id="ODQ77052.1"/>
    </source>
</evidence>
<dbReference type="PANTHER" id="PTHR37849:SF1">
    <property type="entry name" value="YALI0E11605P"/>
    <property type="match status" value="1"/>
</dbReference>
<organism evidence="1 2">
    <name type="scientific">Babjeviella inositovora NRRL Y-12698</name>
    <dbReference type="NCBI Taxonomy" id="984486"/>
    <lineage>
        <taxon>Eukaryota</taxon>
        <taxon>Fungi</taxon>
        <taxon>Dikarya</taxon>
        <taxon>Ascomycota</taxon>
        <taxon>Saccharomycotina</taxon>
        <taxon>Pichiomycetes</taxon>
        <taxon>Serinales incertae sedis</taxon>
        <taxon>Babjeviella</taxon>
    </lineage>
</organism>
<dbReference type="Proteomes" id="UP000094336">
    <property type="component" value="Unassembled WGS sequence"/>
</dbReference>
<dbReference type="EMBL" id="KV454443">
    <property type="protein sequence ID" value="ODQ77052.1"/>
    <property type="molecule type" value="Genomic_DNA"/>
</dbReference>
<evidence type="ECO:0000313" key="2">
    <source>
        <dbReference type="Proteomes" id="UP000094336"/>
    </source>
</evidence>
<dbReference type="OrthoDB" id="5331396at2759"/>